<dbReference type="Pfam" id="PF22725">
    <property type="entry name" value="GFO_IDH_MocA_C3"/>
    <property type="match status" value="1"/>
</dbReference>
<dbReference type="Gene3D" id="3.40.50.720">
    <property type="entry name" value="NAD(P)-binding Rossmann-like Domain"/>
    <property type="match status" value="1"/>
</dbReference>
<dbReference type="SUPFAM" id="SSF55347">
    <property type="entry name" value="Glyceraldehyde-3-phosphate dehydrogenase-like, C-terminal domain"/>
    <property type="match status" value="1"/>
</dbReference>
<dbReference type="RefSeq" id="WP_100790591.1">
    <property type="nucleotide sequence ID" value="NZ_NPDQ01000004.1"/>
</dbReference>
<dbReference type="EMBL" id="RQFP01000014">
    <property type="protein sequence ID" value="TGK91743.1"/>
    <property type="molecule type" value="Genomic_DNA"/>
</dbReference>
<dbReference type="InterPro" id="IPR055170">
    <property type="entry name" value="GFO_IDH_MocA-like_dom"/>
</dbReference>
<evidence type="ECO:0000259" key="1">
    <source>
        <dbReference type="Pfam" id="PF01408"/>
    </source>
</evidence>
<dbReference type="OrthoDB" id="9815825at2"/>
<feature type="domain" description="GFO/IDH/MocA-like oxidoreductase" evidence="2">
    <location>
        <begin position="151"/>
        <end position="251"/>
    </location>
</feature>
<dbReference type="Pfam" id="PF01408">
    <property type="entry name" value="GFO_IDH_MocA"/>
    <property type="match status" value="1"/>
</dbReference>
<dbReference type="InterPro" id="IPR051450">
    <property type="entry name" value="Gfo/Idh/MocA_Oxidoreductases"/>
</dbReference>
<dbReference type="SUPFAM" id="SSF51735">
    <property type="entry name" value="NAD(P)-binding Rossmann-fold domains"/>
    <property type="match status" value="1"/>
</dbReference>
<keyword evidence="4" id="KW-1185">Reference proteome</keyword>
<dbReference type="AlphaFoldDB" id="A0A2M9Y100"/>
<evidence type="ECO:0000313" key="4">
    <source>
        <dbReference type="Proteomes" id="UP000297891"/>
    </source>
</evidence>
<accession>A0A2M9Y100</accession>
<proteinExistence type="predicted"/>
<sequence length="346" mass="39502">MKRSKIKTILIGLGRICSSLEKDPFRKKPCTHMGVLESQWGKKHFEFLLGLDVSEEKCQTFQSLWNAKTQLIPSDPRRTNFPEGVQLAVISTPSAFHEDWAIHCIRSGIPNLLIEKPVALSEDGAKKIQSLARKHRTKIWINHERRYHPSYRYVKDELTKGKLGNLRSIRASVFTSAKNPGLAFSKLGGGPLLHDGTHAVDLIHWFVGKPKLRNAKLEIPKKGSIESRAVAWFETKTGVDIFLDVSGGRDYFQFELDLHTDTHRIICSNDGFRFFESAPSNLYKGFRSFVPYEPKQFPKPETSNAFIGIYEEIFQVVNGKKDKMEGTISDNIEILNLIESIYRRKQ</sequence>
<protein>
    <submittedName>
        <fullName evidence="3">Gfo/Idh/MocA family oxidoreductase</fullName>
    </submittedName>
</protein>
<dbReference type="InterPro" id="IPR000683">
    <property type="entry name" value="Gfo/Idh/MocA-like_OxRdtase_N"/>
</dbReference>
<reference evidence="3" key="1">
    <citation type="journal article" date="2019" name="PLoS Negl. Trop. Dis.">
        <title>Revisiting the worldwide diversity of Leptospira species in the environment.</title>
        <authorList>
            <person name="Vincent A.T."/>
            <person name="Schiettekatte O."/>
            <person name="Bourhy P."/>
            <person name="Veyrier F.J."/>
            <person name="Picardeau M."/>
        </authorList>
    </citation>
    <scope>NUCLEOTIDE SEQUENCE [LARGE SCALE GENOMIC DNA]</scope>
    <source>
        <strain evidence="3">201800277</strain>
    </source>
</reference>
<dbReference type="PANTHER" id="PTHR43377">
    <property type="entry name" value="BILIVERDIN REDUCTASE A"/>
    <property type="match status" value="1"/>
</dbReference>
<comment type="caution">
    <text evidence="3">The sequence shown here is derived from an EMBL/GenBank/DDBJ whole genome shotgun (WGS) entry which is preliminary data.</text>
</comment>
<gene>
    <name evidence="3" type="ORF">EHQ30_16245</name>
</gene>
<dbReference type="Gene3D" id="3.30.360.10">
    <property type="entry name" value="Dihydrodipicolinate Reductase, domain 2"/>
    <property type="match status" value="1"/>
</dbReference>
<evidence type="ECO:0000259" key="2">
    <source>
        <dbReference type="Pfam" id="PF22725"/>
    </source>
</evidence>
<name>A0A2M9Y100_9LEPT</name>
<dbReference type="InterPro" id="IPR036291">
    <property type="entry name" value="NAD(P)-bd_dom_sf"/>
</dbReference>
<organism evidence="3 4">
    <name type="scientific">Leptospira brenneri</name>
    <dbReference type="NCBI Taxonomy" id="2023182"/>
    <lineage>
        <taxon>Bacteria</taxon>
        <taxon>Pseudomonadati</taxon>
        <taxon>Spirochaetota</taxon>
        <taxon>Spirochaetia</taxon>
        <taxon>Leptospirales</taxon>
        <taxon>Leptospiraceae</taxon>
        <taxon>Leptospira</taxon>
    </lineage>
</organism>
<dbReference type="GO" id="GO:0000166">
    <property type="term" value="F:nucleotide binding"/>
    <property type="evidence" value="ECO:0007669"/>
    <property type="project" value="InterPro"/>
</dbReference>
<evidence type="ECO:0000313" key="3">
    <source>
        <dbReference type="EMBL" id="TGK91743.1"/>
    </source>
</evidence>
<dbReference type="PANTHER" id="PTHR43377:SF1">
    <property type="entry name" value="BILIVERDIN REDUCTASE A"/>
    <property type="match status" value="1"/>
</dbReference>
<feature type="domain" description="Gfo/Idh/MocA-like oxidoreductase N-terminal" evidence="1">
    <location>
        <begin position="10"/>
        <end position="143"/>
    </location>
</feature>
<dbReference type="Proteomes" id="UP000297891">
    <property type="component" value="Unassembled WGS sequence"/>
</dbReference>